<feature type="region of interest" description="Disordered" evidence="1">
    <location>
        <begin position="28"/>
        <end position="57"/>
    </location>
</feature>
<protein>
    <submittedName>
        <fullName evidence="2">Uncharacterized protein</fullName>
    </submittedName>
</protein>
<proteinExistence type="predicted"/>
<feature type="compositionally biased region" description="Basic and acidic residues" evidence="1">
    <location>
        <begin position="32"/>
        <end position="48"/>
    </location>
</feature>
<dbReference type="RefSeq" id="WP_112059054.1">
    <property type="nucleotide sequence ID" value="NZ_UAWL01000006.1"/>
</dbReference>
<dbReference type="Proteomes" id="UP000250166">
    <property type="component" value="Unassembled WGS sequence"/>
</dbReference>
<evidence type="ECO:0000313" key="2">
    <source>
        <dbReference type="EMBL" id="SQB99677.1"/>
    </source>
</evidence>
<name>A0A2X3BD50_9HELI</name>
<evidence type="ECO:0000313" key="3">
    <source>
        <dbReference type="Proteomes" id="UP000250166"/>
    </source>
</evidence>
<accession>A0A2X3BD50</accession>
<organism evidence="2 3">
    <name type="scientific">Helicobacter fennelliae</name>
    <dbReference type="NCBI Taxonomy" id="215"/>
    <lineage>
        <taxon>Bacteria</taxon>
        <taxon>Pseudomonadati</taxon>
        <taxon>Campylobacterota</taxon>
        <taxon>Epsilonproteobacteria</taxon>
        <taxon>Campylobacterales</taxon>
        <taxon>Helicobacteraceae</taxon>
        <taxon>Helicobacter</taxon>
    </lineage>
</organism>
<reference evidence="2 3" key="1">
    <citation type="submission" date="2018-06" db="EMBL/GenBank/DDBJ databases">
        <authorList>
            <consortium name="Pathogen Informatics"/>
            <person name="Doyle S."/>
        </authorList>
    </citation>
    <scope>NUCLEOTIDE SEQUENCE [LARGE SCALE GENOMIC DNA]</scope>
    <source>
        <strain evidence="2 3">NCTC13102</strain>
    </source>
</reference>
<sequence>MSWIRDDFWIHNDAGSLSLRGNAKAIQNTESKSQKMDCHADKSARNDKTQIPSTQGDSKICDKELLDSVNPENPSTKREEFLMNFWGCDANLAQDKTMKSIVAPNLRAPQKVAKRQALYQKAKLH</sequence>
<evidence type="ECO:0000256" key="1">
    <source>
        <dbReference type="SAM" id="MobiDB-lite"/>
    </source>
</evidence>
<dbReference type="AlphaFoldDB" id="A0A2X3BD50"/>
<dbReference type="EMBL" id="UAWL01000006">
    <property type="protein sequence ID" value="SQB99677.1"/>
    <property type="molecule type" value="Genomic_DNA"/>
</dbReference>
<gene>
    <name evidence="2" type="ORF">NCTC13102_02003</name>
</gene>